<name>A0A1H8K2X7_9BACI</name>
<dbReference type="RefSeq" id="WP_091495300.1">
    <property type="nucleotide sequence ID" value="NZ_FODJ01000002.1"/>
</dbReference>
<organism evidence="1 2">
    <name type="scientific">Amphibacillus marinus</name>
    <dbReference type="NCBI Taxonomy" id="872970"/>
    <lineage>
        <taxon>Bacteria</taxon>
        <taxon>Bacillati</taxon>
        <taxon>Bacillota</taxon>
        <taxon>Bacilli</taxon>
        <taxon>Bacillales</taxon>
        <taxon>Bacillaceae</taxon>
        <taxon>Amphibacillus</taxon>
    </lineage>
</organism>
<dbReference type="AlphaFoldDB" id="A0A1H8K2X7"/>
<proteinExistence type="predicted"/>
<dbReference type="Proteomes" id="UP000199300">
    <property type="component" value="Unassembled WGS sequence"/>
</dbReference>
<reference evidence="1 2" key="1">
    <citation type="submission" date="2016-10" db="EMBL/GenBank/DDBJ databases">
        <authorList>
            <person name="de Groot N.N."/>
        </authorList>
    </citation>
    <scope>NUCLEOTIDE SEQUENCE [LARGE SCALE GENOMIC DNA]</scope>
    <source>
        <strain evidence="1 2">CGMCC 1.10434</strain>
    </source>
</reference>
<gene>
    <name evidence="1" type="ORF">SAMN04488134_102143</name>
</gene>
<protein>
    <submittedName>
        <fullName evidence="1">Uncharacterized protein</fullName>
    </submittedName>
</protein>
<evidence type="ECO:0000313" key="2">
    <source>
        <dbReference type="Proteomes" id="UP000199300"/>
    </source>
</evidence>
<sequence length="65" mass="7466">MKAETEKEGRSFTGDEMKLLNKVSCYYLKSEMFQLEMLLFFASIVQGIISFPRHLSNGAEKNNIT</sequence>
<dbReference type="EMBL" id="FODJ01000002">
    <property type="protein sequence ID" value="SEN86916.1"/>
    <property type="molecule type" value="Genomic_DNA"/>
</dbReference>
<dbReference type="STRING" id="872970.SAMN04488134_102143"/>
<evidence type="ECO:0000313" key="1">
    <source>
        <dbReference type="EMBL" id="SEN86916.1"/>
    </source>
</evidence>
<accession>A0A1H8K2X7</accession>
<keyword evidence="2" id="KW-1185">Reference proteome</keyword>